<dbReference type="Proteomes" id="UP000321947">
    <property type="component" value="Unassembled WGS sequence"/>
</dbReference>
<gene>
    <name evidence="3" type="ORF">E5676_scaffold163G00740</name>
</gene>
<accession>A0A5D3C558</accession>
<evidence type="ECO:0000313" key="3">
    <source>
        <dbReference type="EMBL" id="TYK06382.1"/>
    </source>
</evidence>
<evidence type="ECO:0000256" key="2">
    <source>
        <dbReference type="SAM" id="MobiDB-lite"/>
    </source>
</evidence>
<feature type="compositionally biased region" description="Low complexity" evidence="2">
    <location>
        <begin position="1"/>
        <end position="20"/>
    </location>
</feature>
<comment type="caution">
    <text evidence="3">The sequence shown here is derived from an EMBL/GenBank/DDBJ whole genome shotgun (WGS) entry which is preliminary data.</text>
</comment>
<evidence type="ECO:0000313" key="4">
    <source>
        <dbReference type="Proteomes" id="UP000321947"/>
    </source>
</evidence>
<sequence length="250" mass="27172">MDARDSSSSSAPNRDASSSAVEDDGALSITAALAKEAASLFQSGKYAGCVEVLNQLLQKKEDDPKVLHNIAIAEYLRDGCSNPKKLLEVLNNVKKRSENLAVSSGEQTDVLNTENKSTLVKGNNVSAHQAPANNANLVYMEEFDASIAILNIAILWFNLHEYTKALAVLEPLYQNIEPIDETTALHICFLLLDVGLACRDASLSARQDQSHLWPQIGEPPSPFLFTLVVDCLSIMLTKGLDTDQIKGFVV</sequence>
<feature type="region of interest" description="Disordered" evidence="2">
    <location>
        <begin position="1"/>
        <end position="23"/>
    </location>
</feature>
<dbReference type="AlphaFoldDB" id="A0A5D3C558"/>
<protein>
    <submittedName>
        <fullName evidence="3">CCR4-NOT transcription complex subunit 10</fullName>
    </submittedName>
</protein>
<dbReference type="InterPro" id="IPR039740">
    <property type="entry name" value="CNOT10"/>
</dbReference>
<dbReference type="PANTHER" id="PTHR12979:SF5">
    <property type="entry name" value="CCR4-NOT TRANSCRIPTION COMPLEX SUBUNIT 10"/>
    <property type="match status" value="1"/>
</dbReference>
<name>A0A5D3C558_CUCMM</name>
<comment type="similarity">
    <text evidence="1">Belongs to the CNOT10 family.</text>
</comment>
<dbReference type="GO" id="GO:0006402">
    <property type="term" value="P:mRNA catabolic process"/>
    <property type="evidence" value="ECO:0007669"/>
    <property type="project" value="TreeGrafter"/>
</dbReference>
<dbReference type="InterPro" id="IPR011990">
    <property type="entry name" value="TPR-like_helical_dom_sf"/>
</dbReference>
<proteinExistence type="inferred from homology"/>
<dbReference type="GO" id="GO:0017148">
    <property type="term" value="P:negative regulation of translation"/>
    <property type="evidence" value="ECO:0007669"/>
    <property type="project" value="TreeGrafter"/>
</dbReference>
<evidence type="ECO:0000256" key="1">
    <source>
        <dbReference type="ARBA" id="ARBA00010080"/>
    </source>
</evidence>
<dbReference type="SUPFAM" id="SSF48452">
    <property type="entry name" value="TPR-like"/>
    <property type="match status" value="1"/>
</dbReference>
<dbReference type="Gene3D" id="1.25.40.10">
    <property type="entry name" value="Tetratricopeptide repeat domain"/>
    <property type="match status" value="1"/>
</dbReference>
<dbReference type="GO" id="GO:0030014">
    <property type="term" value="C:CCR4-NOT complex"/>
    <property type="evidence" value="ECO:0007669"/>
    <property type="project" value="InterPro"/>
</dbReference>
<reference evidence="3 4" key="1">
    <citation type="submission" date="2019-08" db="EMBL/GenBank/DDBJ databases">
        <title>Draft genome sequences of two oriental melons (Cucumis melo L. var makuwa).</title>
        <authorList>
            <person name="Kwon S.-Y."/>
        </authorList>
    </citation>
    <scope>NUCLEOTIDE SEQUENCE [LARGE SCALE GENOMIC DNA]</scope>
    <source>
        <strain evidence="4">cv. Chang Bougi</strain>
        <tissue evidence="3">Leaf</tissue>
    </source>
</reference>
<dbReference type="PANTHER" id="PTHR12979">
    <property type="entry name" value="CCR4-NOT TRANSCRIPTION COMPLEX SUBUNIT 10"/>
    <property type="match status" value="1"/>
</dbReference>
<organism evidence="3 4">
    <name type="scientific">Cucumis melo var. makuwa</name>
    <name type="common">Oriental melon</name>
    <dbReference type="NCBI Taxonomy" id="1194695"/>
    <lineage>
        <taxon>Eukaryota</taxon>
        <taxon>Viridiplantae</taxon>
        <taxon>Streptophyta</taxon>
        <taxon>Embryophyta</taxon>
        <taxon>Tracheophyta</taxon>
        <taxon>Spermatophyta</taxon>
        <taxon>Magnoliopsida</taxon>
        <taxon>eudicotyledons</taxon>
        <taxon>Gunneridae</taxon>
        <taxon>Pentapetalae</taxon>
        <taxon>rosids</taxon>
        <taxon>fabids</taxon>
        <taxon>Cucurbitales</taxon>
        <taxon>Cucurbitaceae</taxon>
        <taxon>Benincaseae</taxon>
        <taxon>Cucumis</taxon>
    </lineage>
</organism>
<dbReference type="EMBL" id="SSTD01013547">
    <property type="protein sequence ID" value="TYK06382.1"/>
    <property type="molecule type" value="Genomic_DNA"/>
</dbReference>